<feature type="domain" description="ChrR-like cupin" evidence="1">
    <location>
        <begin position="23"/>
        <end position="108"/>
    </location>
</feature>
<dbReference type="SUPFAM" id="SSF51182">
    <property type="entry name" value="RmlC-like cupins"/>
    <property type="match status" value="1"/>
</dbReference>
<dbReference type="InterPro" id="IPR011051">
    <property type="entry name" value="RmlC_Cupin_sf"/>
</dbReference>
<organism evidence="2 3">
    <name type="scientific">Hoeflea poritis</name>
    <dbReference type="NCBI Taxonomy" id="2993659"/>
    <lineage>
        <taxon>Bacteria</taxon>
        <taxon>Pseudomonadati</taxon>
        <taxon>Pseudomonadota</taxon>
        <taxon>Alphaproteobacteria</taxon>
        <taxon>Hyphomicrobiales</taxon>
        <taxon>Rhizobiaceae</taxon>
        <taxon>Hoeflea</taxon>
    </lineage>
</organism>
<dbReference type="InterPro" id="IPR025979">
    <property type="entry name" value="ChrR-like_cupin_dom"/>
</dbReference>
<dbReference type="Gene3D" id="2.60.120.10">
    <property type="entry name" value="Jelly Rolls"/>
    <property type="match status" value="1"/>
</dbReference>
<evidence type="ECO:0000313" key="3">
    <source>
        <dbReference type="Proteomes" id="UP001148313"/>
    </source>
</evidence>
<proteinExistence type="predicted"/>
<accession>A0ABT4VK13</accession>
<name>A0ABT4VK13_9HYPH</name>
<dbReference type="EMBL" id="JAPJZH010000003">
    <property type="protein sequence ID" value="MDA4845058.1"/>
    <property type="molecule type" value="Genomic_DNA"/>
</dbReference>
<gene>
    <name evidence="2" type="ORF">OOZ53_06830</name>
</gene>
<dbReference type="InterPro" id="IPR014710">
    <property type="entry name" value="RmlC-like_jellyroll"/>
</dbReference>
<dbReference type="Proteomes" id="UP001148313">
    <property type="component" value="Unassembled WGS sequence"/>
</dbReference>
<dbReference type="RefSeq" id="WP_271088612.1">
    <property type="nucleotide sequence ID" value="NZ_JAPJZH010000003.1"/>
</dbReference>
<protein>
    <submittedName>
        <fullName evidence="2">Cupin domain-containing protein</fullName>
    </submittedName>
</protein>
<reference evidence="2" key="1">
    <citation type="submission" date="2022-11" db="EMBL/GenBank/DDBJ databases">
        <title>Hoeflea poritis sp. nov., isolated from scleractinian coral Porites lutea.</title>
        <authorList>
            <person name="Zhang G."/>
            <person name="Wei Q."/>
            <person name="Cai L."/>
        </authorList>
    </citation>
    <scope>NUCLEOTIDE SEQUENCE</scope>
    <source>
        <strain evidence="2">E7-10</strain>
    </source>
</reference>
<keyword evidence="3" id="KW-1185">Reference proteome</keyword>
<evidence type="ECO:0000259" key="1">
    <source>
        <dbReference type="Pfam" id="PF12973"/>
    </source>
</evidence>
<dbReference type="Pfam" id="PF12973">
    <property type="entry name" value="Cupin_7"/>
    <property type="match status" value="1"/>
</dbReference>
<comment type="caution">
    <text evidence="2">The sequence shown here is derived from an EMBL/GenBank/DDBJ whole genome shotgun (WGS) entry which is preliminary data.</text>
</comment>
<sequence>MTSPKTATVLPQLINYAKQLRDTEDWAPFRPGVTAHWLYKEENNGPAAVLLRYEPGARVALHEHVGYEHLFVLEGDQFDEYGDYPEGCFVINPPGTAHSPGSRGGCVALLIYEKPVRFVETD</sequence>
<evidence type="ECO:0000313" key="2">
    <source>
        <dbReference type="EMBL" id="MDA4845058.1"/>
    </source>
</evidence>